<accession>A0A2A6CT77</accession>
<feature type="compositionally biased region" description="Basic residues" evidence="7">
    <location>
        <begin position="1"/>
        <end position="11"/>
    </location>
</feature>
<dbReference type="Pfam" id="PF03343">
    <property type="entry name" value="SART-1"/>
    <property type="match status" value="2"/>
</dbReference>
<evidence type="ECO:0000256" key="2">
    <source>
        <dbReference type="ARBA" id="ARBA00006076"/>
    </source>
</evidence>
<feature type="compositionally biased region" description="Acidic residues" evidence="7">
    <location>
        <begin position="784"/>
        <end position="794"/>
    </location>
</feature>
<evidence type="ECO:0000313" key="9">
    <source>
        <dbReference type="Proteomes" id="UP000005239"/>
    </source>
</evidence>
<evidence type="ECO:0000256" key="6">
    <source>
        <dbReference type="SAM" id="Coils"/>
    </source>
</evidence>
<feature type="compositionally biased region" description="Basic and acidic residues" evidence="7">
    <location>
        <begin position="837"/>
        <end position="848"/>
    </location>
</feature>
<accession>A0A8R1Z1A2</accession>
<feature type="compositionally biased region" description="Polar residues" evidence="7">
    <location>
        <begin position="956"/>
        <end position="970"/>
    </location>
</feature>
<feature type="coiled-coil region" evidence="6">
    <location>
        <begin position="114"/>
        <end position="187"/>
    </location>
</feature>
<evidence type="ECO:0000256" key="5">
    <source>
        <dbReference type="ARBA" id="ARBA00023242"/>
    </source>
</evidence>
<feature type="region of interest" description="Disordered" evidence="7">
    <location>
        <begin position="823"/>
        <end position="848"/>
    </location>
</feature>
<dbReference type="AlphaFoldDB" id="A0A2A6CT77"/>
<proteinExistence type="inferred from homology"/>
<name>A0A2A6CT77_PRIPA</name>
<dbReference type="Pfam" id="PF19252">
    <property type="entry name" value="HIND"/>
    <property type="match status" value="1"/>
</dbReference>
<feature type="compositionally biased region" description="Acidic residues" evidence="7">
    <location>
        <begin position="572"/>
        <end position="584"/>
    </location>
</feature>
<feature type="region of interest" description="Disordered" evidence="7">
    <location>
        <begin position="634"/>
        <end position="658"/>
    </location>
</feature>
<dbReference type="GO" id="GO:0000481">
    <property type="term" value="P:maturation of 5S rRNA"/>
    <property type="evidence" value="ECO:0000318"/>
    <property type="project" value="GO_Central"/>
</dbReference>
<evidence type="ECO:0000256" key="4">
    <source>
        <dbReference type="ARBA" id="ARBA00023187"/>
    </source>
</evidence>
<protein>
    <submittedName>
        <fullName evidence="8">Uncharacterized protein</fullName>
    </submittedName>
</protein>
<keyword evidence="6" id="KW-0175">Coiled coil</keyword>
<dbReference type="PANTHER" id="PTHR14152:SF5">
    <property type="entry name" value="U4_U6.U5 TRI-SNRNP-ASSOCIATED PROTEIN 1"/>
    <property type="match status" value="1"/>
</dbReference>
<gene>
    <name evidence="8" type="primary">WBGene00283058</name>
</gene>
<reference evidence="8" key="2">
    <citation type="submission" date="2022-06" db="UniProtKB">
        <authorList>
            <consortium name="EnsemblMetazoa"/>
        </authorList>
    </citation>
    <scope>IDENTIFICATION</scope>
    <source>
        <strain evidence="8">PS312</strain>
    </source>
</reference>
<comment type="subcellular location">
    <subcellularLocation>
        <location evidence="1">Nucleus</location>
    </subcellularLocation>
</comment>
<dbReference type="GO" id="GO:0045292">
    <property type="term" value="P:mRNA cis splicing, via spliceosome"/>
    <property type="evidence" value="ECO:0000318"/>
    <property type="project" value="GO_Central"/>
</dbReference>
<feature type="compositionally biased region" description="Acidic residues" evidence="7">
    <location>
        <begin position="648"/>
        <end position="657"/>
    </location>
</feature>
<feature type="region of interest" description="Disordered" evidence="7">
    <location>
        <begin position="682"/>
        <end position="800"/>
    </location>
</feature>
<keyword evidence="3" id="KW-0507">mRNA processing</keyword>
<comment type="similarity">
    <text evidence="2">Belongs to the SNU66/SART1 family.</text>
</comment>
<feature type="region of interest" description="Disordered" evidence="7">
    <location>
        <begin position="191"/>
        <end position="215"/>
    </location>
</feature>
<dbReference type="EnsemblMetazoa" id="PPA44689.1">
    <property type="protein sequence ID" value="PPA44689.1"/>
    <property type="gene ID" value="WBGene00283058"/>
</dbReference>
<evidence type="ECO:0000256" key="7">
    <source>
        <dbReference type="SAM" id="MobiDB-lite"/>
    </source>
</evidence>
<evidence type="ECO:0000313" key="8">
    <source>
        <dbReference type="EnsemblMetazoa" id="PPA44689.1"/>
    </source>
</evidence>
<feature type="compositionally biased region" description="Basic and acidic residues" evidence="7">
    <location>
        <begin position="774"/>
        <end position="783"/>
    </location>
</feature>
<dbReference type="InterPro" id="IPR005011">
    <property type="entry name" value="SNU66/SART1"/>
</dbReference>
<organism evidence="8 9">
    <name type="scientific">Pristionchus pacificus</name>
    <name type="common">Parasitic nematode worm</name>
    <dbReference type="NCBI Taxonomy" id="54126"/>
    <lineage>
        <taxon>Eukaryota</taxon>
        <taxon>Metazoa</taxon>
        <taxon>Ecdysozoa</taxon>
        <taxon>Nematoda</taxon>
        <taxon>Chromadorea</taxon>
        <taxon>Rhabditida</taxon>
        <taxon>Rhabditina</taxon>
        <taxon>Diplogasteromorpha</taxon>
        <taxon>Diplogasteroidea</taxon>
        <taxon>Neodiplogasteridae</taxon>
        <taxon>Pristionchus</taxon>
    </lineage>
</organism>
<dbReference type="GO" id="GO:0046540">
    <property type="term" value="C:U4/U6 x U5 tri-snRNP complex"/>
    <property type="evidence" value="ECO:0000318"/>
    <property type="project" value="GO_Central"/>
</dbReference>
<reference evidence="9" key="1">
    <citation type="journal article" date="2008" name="Nat. Genet.">
        <title>The Pristionchus pacificus genome provides a unique perspective on nematode lifestyle and parasitism.</title>
        <authorList>
            <person name="Dieterich C."/>
            <person name="Clifton S.W."/>
            <person name="Schuster L.N."/>
            <person name="Chinwalla A."/>
            <person name="Delehaunty K."/>
            <person name="Dinkelacker I."/>
            <person name="Fulton L."/>
            <person name="Fulton R."/>
            <person name="Godfrey J."/>
            <person name="Minx P."/>
            <person name="Mitreva M."/>
            <person name="Roeseler W."/>
            <person name="Tian H."/>
            <person name="Witte H."/>
            <person name="Yang S.P."/>
            <person name="Wilson R.K."/>
            <person name="Sommer R.J."/>
        </authorList>
    </citation>
    <scope>NUCLEOTIDE SEQUENCE [LARGE SCALE GENOMIC DNA]</scope>
    <source>
        <strain evidence="9">PS312</strain>
    </source>
</reference>
<keyword evidence="5" id="KW-0539">Nucleus</keyword>
<feature type="compositionally biased region" description="Basic and acidic residues" evidence="7">
    <location>
        <begin position="728"/>
        <end position="767"/>
    </location>
</feature>
<sequence length="976" mass="110600">MSSKYTKKRKSGRDDDTSAEGMAARSRRDERAAREDSDSPPPTKPKKSKKDDGGDAESMSIEETNKLRISLGMAPLETDDGPKAVEDDDDEPVPEGVNVILEDGIKIHHKTADNLGEKKKERELKEKLETAKQKRKVQEKVLKAKKLADDDDDDGRAASWVEKMRKAEEEKKRAEERAKMLDAMDEEFGVSNLVDEQKDKEKRKKAREAMKQRRAQEDAITAGLIVGHSKESFMGGKDQILVLEDKAMVKDPLTGNDDLSSGIAILERSGSSPRRSSLKEQVAVAYCALKKDREILTSESMTESLLAYELKDRVLTGSDSGLLGQDQMKVKKEHGWPTSPSCDALRRTDYRVLDDGDEVLVNPNIADNERHKRNVELKKRKKGKGFDEAYDEYGNAKQSQLLAKYDEELEGEKKSTFRLNEQGGVDLAVEEEEARARAIMEMAGKTLVSLEMDKFKVASEFYTQEEMISFRKPKKNKKERTGRKKLGKALKADDLMPLEEENGGGRDIGSRKTRGRHGSDEEDEQMEDSKVKKEDGEVEGEDDGEGGRQKKGWKKATKGAVDLDALRRLAAMDEEEEESDDDMAPDANLAGVVIDDDAIDELGSELDRARRLKQEQARPEAVDSEANARKLFDLMQQHGHGKVKKEDPDGEEMEVEEYTGPQDGVVCIDSTMEYCRNIGELTSYGITGNRADKDTIDTSKISREEERIRVKREEGLDQFESVQRWKRAQAEKERRKRERKEAGKAGTSRKEDRGGWRGADGEESRVDSDDERDMMEAAERIKEEEDSEDEEEDGEYRNVLGDEADLQKGVGAMLKLASQKGYLTDPNAKKSSGQSLEHLKNTRATKMENERFDIEDKYVKKLERMGTTGSGPARSFIEKKDYNPELVIEYVDEKGREMEPKDAFRVMSWKFHGKRPGKKQIEKRSNRLEKKELMKKMDSWDTPLGTLNKQLKKQEQMQTPYLVLSNTGKQTELKKD</sequence>
<feature type="compositionally biased region" description="Basic residues" evidence="7">
    <location>
        <begin position="471"/>
        <end position="488"/>
    </location>
</feature>
<feature type="compositionally biased region" description="Basic and acidic residues" evidence="7">
    <location>
        <begin position="26"/>
        <end position="37"/>
    </location>
</feature>
<dbReference type="OrthoDB" id="5583at2759"/>
<keyword evidence="9" id="KW-1185">Reference proteome</keyword>
<feature type="compositionally biased region" description="Basic and acidic residues" evidence="7">
    <location>
        <begin position="690"/>
        <end position="715"/>
    </location>
</feature>
<dbReference type="PANTHER" id="PTHR14152">
    <property type="entry name" value="SQUAMOUS CELL CARCINOMA ANTIGEN RECOGNISED BY CYTOTOXIC T LYMPHOCYTES"/>
    <property type="match status" value="1"/>
</dbReference>
<keyword evidence="4" id="KW-0508">mRNA splicing</keyword>
<dbReference type="Proteomes" id="UP000005239">
    <property type="component" value="Unassembled WGS sequence"/>
</dbReference>
<feature type="region of interest" description="Disordered" evidence="7">
    <location>
        <begin position="471"/>
        <end position="586"/>
    </location>
</feature>
<evidence type="ECO:0000256" key="3">
    <source>
        <dbReference type="ARBA" id="ARBA00022664"/>
    </source>
</evidence>
<evidence type="ECO:0000256" key="1">
    <source>
        <dbReference type="ARBA" id="ARBA00004123"/>
    </source>
</evidence>
<feature type="region of interest" description="Disordered" evidence="7">
    <location>
        <begin position="1"/>
        <end position="95"/>
    </location>
</feature>
<dbReference type="InterPro" id="IPR045347">
    <property type="entry name" value="HIND"/>
</dbReference>
<feature type="region of interest" description="Disordered" evidence="7">
    <location>
        <begin position="952"/>
        <end position="976"/>
    </location>
</feature>